<dbReference type="Pfam" id="PF04879">
    <property type="entry name" value="Molybdop_Fe4S4"/>
    <property type="match status" value="1"/>
</dbReference>
<dbReference type="Proteomes" id="UP001300261">
    <property type="component" value="Unassembled WGS sequence"/>
</dbReference>
<evidence type="ECO:0000313" key="12">
    <source>
        <dbReference type="EMBL" id="MCX2722335.1"/>
    </source>
</evidence>
<dbReference type="RefSeq" id="WP_265962026.1">
    <property type="nucleotide sequence ID" value="NZ_JAPEVI010000003.1"/>
</dbReference>
<keyword evidence="4" id="KW-0004">4Fe-4S</keyword>
<evidence type="ECO:0000256" key="9">
    <source>
        <dbReference type="ARBA" id="ARBA00023014"/>
    </source>
</evidence>
<dbReference type="InterPro" id="IPR050123">
    <property type="entry name" value="Prok_molybdopt-oxidoreductase"/>
</dbReference>
<dbReference type="EMBL" id="JAPEVI010000003">
    <property type="protein sequence ID" value="MCX2722335.1"/>
    <property type="molecule type" value="Genomic_DNA"/>
</dbReference>
<evidence type="ECO:0000256" key="8">
    <source>
        <dbReference type="ARBA" id="ARBA00023004"/>
    </source>
</evidence>
<dbReference type="Pfam" id="PF01568">
    <property type="entry name" value="Molydop_binding"/>
    <property type="match status" value="1"/>
</dbReference>
<evidence type="ECO:0000256" key="4">
    <source>
        <dbReference type="ARBA" id="ARBA00022485"/>
    </source>
</evidence>
<dbReference type="Gene3D" id="2.20.25.90">
    <property type="entry name" value="ADC-like domains"/>
    <property type="match status" value="1"/>
</dbReference>
<protein>
    <submittedName>
        <fullName evidence="12">Nitrate reductase</fullName>
    </submittedName>
</protein>
<evidence type="ECO:0000256" key="2">
    <source>
        <dbReference type="ARBA" id="ARBA00001966"/>
    </source>
</evidence>
<dbReference type="PROSITE" id="PS51669">
    <property type="entry name" value="4FE4S_MOW_BIS_MGD"/>
    <property type="match status" value="1"/>
</dbReference>
<keyword evidence="9" id="KW-0411">Iron-sulfur</keyword>
<evidence type="ECO:0000256" key="10">
    <source>
        <dbReference type="ARBA" id="ARBA00023063"/>
    </source>
</evidence>
<gene>
    <name evidence="12" type="ORF">ON753_07945</name>
</gene>
<comment type="cofactor">
    <cofactor evidence="2">
        <name>[4Fe-4S] cluster</name>
        <dbReference type="ChEBI" id="CHEBI:49883"/>
    </cofactor>
</comment>
<keyword evidence="10" id="KW-0534">Nitrate assimilation</keyword>
<dbReference type="InterPro" id="IPR041854">
    <property type="entry name" value="BFD-like_2Fe2S-bd_dom_sf"/>
</dbReference>
<keyword evidence="7" id="KW-0560">Oxidoreductase</keyword>
<dbReference type="InterPro" id="IPR006656">
    <property type="entry name" value="Mopterin_OxRdtase"/>
</dbReference>
<dbReference type="InterPro" id="IPR006657">
    <property type="entry name" value="MoPterin_dinucl-bd_dom"/>
</dbReference>
<dbReference type="InterPro" id="IPR006963">
    <property type="entry name" value="Mopterin_OxRdtase_4Fe-4S_dom"/>
</dbReference>
<feature type="domain" description="4Fe-4S Mo/W bis-MGD-type" evidence="11">
    <location>
        <begin position="7"/>
        <end position="63"/>
    </location>
</feature>
<evidence type="ECO:0000313" key="13">
    <source>
        <dbReference type="Proteomes" id="UP001300261"/>
    </source>
</evidence>
<evidence type="ECO:0000256" key="5">
    <source>
        <dbReference type="ARBA" id="ARBA00022505"/>
    </source>
</evidence>
<dbReference type="PANTHER" id="PTHR43105:SF9">
    <property type="entry name" value="NADPH-FE(3+) OXIDOREDUCTASE SUBUNIT ALPHA"/>
    <property type="match status" value="1"/>
</dbReference>
<keyword evidence="13" id="KW-1185">Reference proteome</keyword>
<evidence type="ECO:0000256" key="6">
    <source>
        <dbReference type="ARBA" id="ARBA00022723"/>
    </source>
</evidence>
<comment type="cofactor">
    <cofactor evidence="1">
        <name>Mo-bis(molybdopterin guanine dinucleotide)</name>
        <dbReference type="ChEBI" id="CHEBI:60539"/>
    </cofactor>
</comment>
<name>A0ABT3QZK3_9HYPH</name>
<dbReference type="SUPFAM" id="SSF50692">
    <property type="entry name" value="ADC-like"/>
    <property type="match status" value="1"/>
</dbReference>
<dbReference type="Pfam" id="PF00384">
    <property type="entry name" value="Molybdopterin"/>
    <property type="match status" value="1"/>
</dbReference>
<proteinExistence type="inferred from homology"/>
<dbReference type="Gene3D" id="2.40.40.20">
    <property type="match status" value="1"/>
</dbReference>
<accession>A0ABT3QZK3</accession>
<evidence type="ECO:0000259" key="11">
    <source>
        <dbReference type="PROSITE" id="PS51669"/>
    </source>
</evidence>
<dbReference type="SUPFAM" id="SSF53706">
    <property type="entry name" value="Formate dehydrogenase/DMSO reductase, domains 1-3"/>
    <property type="match status" value="1"/>
</dbReference>
<dbReference type="SMART" id="SM00926">
    <property type="entry name" value="Molybdop_Fe4S4"/>
    <property type="match status" value="1"/>
</dbReference>
<dbReference type="InterPro" id="IPR007419">
    <property type="entry name" value="BFD-like_2Fe2S-bd_dom"/>
</dbReference>
<dbReference type="Pfam" id="PF04324">
    <property type="entry name" value="Fer2_BFD"/>
    <property type="match status" value="1"/>
</dbReference>
<dbReference type="Gene3D" id="1.10.10.1100">
    <property type="entry name" value="BFD-like [2Fe-2S]-binding domain"/>
    <property type="match status" value="1"/>
</dbReference>
<dbReference type="Gene3D" id="3.40.50.740">
    <property type="match status" value="1"/>
</dbReference>
<dbReference type="InterPro" id="IPR027467">
    <property type="entry name" value="MopterinOxRdtase_cofactor_BS"/>
</dbReference>
<evidence type="ECO:0000256" key="3">
    <source>
        <dbReference type="ARBA" id="ARBA00008747"/>
    </source>
</evidence>
<evidence type="ECO:0000256" key="1">
    <source>
        <dbReference type="ARBA" id="ARBA00001942"/>
    </source>
</evidence>
<sequence>MTEETSQKTTRTTCPYCGVGCGVLATRHEDGTVTVAGDPEHPSNFGRLCSKGSALGETLSLDDRLLYPEVSGKRSDWESALDLVAYRFTQAIRENGPDSVAFYVSGQILTEDYYVANKLMKGFIGSANIDTNSRLCMASSVAGHRRAFGADTVPGTYEDLELADLVVLVGSNLAWCHPVLFQRLEAAKAANPAMRVVVVDPRRTATCSIADLHLALKPDSDVALFNGLLAFLAEAAALDRNYINRFTEGFDKAVEAAGPCAIGEIAEKTGLSRQDIALFYKMVARTEKTVTVYSQGVNQSVVGTDKVNAIINTHLATGRIGRPGMGPFSVTGQPNAMGGREVGGLANMLAGHMALEDPHHRQLVREFWKSPVVADKQGLKAVELFQAVRSGRIKALWIMATSPVDSLPDADGVAEALRACPFVVVSDVTRSADTVPYADVLLPAAAWGEKDGTVTNSERRISRQRRFLDLPRDVRPDWWQMAEVARKMGHGEAFAYQTPAAIFREHAALSGYRNGGTRDFDIGAYGDASDTTYDTFPPFQWPQAVDGSAAETRFFAEGGFFTEGRKGRFVPVACQPPRKRERAYPFVLNTGRVRDQWHTMTRTGKTPRLTSHIAEPFAEIHPRDAARLDIQPADLMRVKSPFGSVDVRALITERVREGEVYVPMHWTDRFASCARIDAVVAPDTDPHSGQPGLKFTPVAVSKLKMAWFGFAVLRSRPAHIPADYWAIAPIEGGYRLEFAGRTEADFKEIASSLGASGDDFLRIEDVTAGWSRQAWWEKDILQGAFFFSLTSVEVSRQWACGLLAGEPLPKDQRTRILAGRAPADRPDPGAIVCSCFQIGCNQIAEAASAGADSVGAVGERLGAGTNCGSCRSEIQTLLDEFAKESLHDSDIAQAG</sequence>
<reference evidence="12 13" key="1">
    <citation type="journal article" date="2016" name="Int. J. Syst. Evol. Microbiol.">
        <title>Labrenzia salina sp. nov., isolated from the rhizosphere of the halophyte Arthrocnemum macrostachyum.</title>
        <authorList>
            <person name="Camacho M."/>
            <person name="Redondo-Gomez S."/>
            <person name="Rodriguez-Llorente I."/>
            <person name="Rohde M."/>
            <person name="Sproer C."/>
            <person name="Schumann P."/>
            <person name="Klenk H.P."/>
            <person name="Montero-Calasanz M.D.C."/>
        </authorList>
    </citation>
    <scope>NUCLEOTIDE SEQUENCE [LARGE SCALE GENOMIC DNA]</scope>
    <source>
        <strain evidence="12 13">DSM 29163</strain>
    </source>
</reference>
<keyword evidence="8" id="KW-0408">Iron</keyword>
<dbReference type="Gene3D" id="3.40.228.10">
    <property type="entry name" value="Dimethylsulfoxide Reductase, domain 2"/>
    <property type="match status" value="1"/>
</dbReference>
<comment type="caution">
    <text evidence="12">The sequence shown here is derived from an EMBL/GenBank/DDBJ whole genome shotgun (WGS) entry which is preliminary data.</text>
</comment>
<dbReference type="InterPro" id="IPR041957">
    <property type="entry name" value="CT_Nitrate-R-NapA-like"/>
</dbReference>
<comment type="similarity">
    <text evidence="3">Belongs to the prokaryotic molybdopterin-containing oxidoreductase family. NasA/NapA/NarB subfamily.</text>
</comment>
<dbReference type="CDD" id="cd02791">
    <property type="entry name" value="MopB_CT_Nitrate-R-NapA-like"/>
    <property type="match status" value="1"/>
</dbReference>
<dbReference type="InterPro" id="IPR009010">
    <property type="entry name" value="Asp_de-COase-like_dom_sf"/>
</dbReference>
<keyword evidence="5" id="KW-0500">Molybdenum</keyword>
<dbReference type="CDD" id="cd02754">
    <property type="entry name" value="MopB_Nitrate-R-NapA-like"/>
    <property type="match status" value="1"/>
</dbReference>
<dbReference type="PROSITE" id="PS00551">
    <property type="entry name" value="MOLYBDOPTERIN_PROK_1"/>
    <property type="match status" value="1"/>
</dbReference>
<evidence type="ECO:0000256" key="7">
    <source>
        <dbReference type="ARBA" id="ARBA00023002"/>
    </source>
</evidence>
<keyword evidence="6" id="KW-0479">Metal-binding</keyword>
<organism evidence="12 13">
    <name type="scientific">Roseibium salinum</name>
    <dbReference type="NCBI Taxonomy" id="1604349"/>
    <lineage>
        <taxon>Bacteria</taxon>
        <taxon>Pseudomonadati</taxon>
        <taxon>Pseudomonadota</taxon>
        <taxon>Alphaproteobacteria</taxon>
        <taxon>Hyphomicrobiales</taxon>
        <taxon>Stappiaceae</taxon>
        <taxon>Roseibium</taxon>
    </lineage>
</organism>
<dbReference type="PANTHER" id="PTHR43105">
    <property type="entry name" value="RESPIRATORY NITRATE REDUCTASE"/>
    <property type="match status" value="1"/>
</dbReference>